<evidence type="ECO:0000313" key="2">
    <source>
        <dbReference type="Proteomes" id="UP000247781"/>
    </source>
</evidence>
<organism evidence="1 2">
    <name type="scientific">Mycolicibacterium moriokaense</name>
    <dbReference type="NCBI Taxonomy" id="39691"/>
    <lineage>
        <taxon>Bacteria</taxon>
        <taxon>Bacillati</taxon>
        <taxon>Actinomycetota</taxon>
        <taxon>Actinomycetes</taxon>
        <taxon>Mycobacteriales</taxon>
        <taxon>Mycobacteriaceae</taxon>
        <taxon>Mycolicibacterium</taxon>
    </lineage>
</organism>
<evidence type="ECO:0000313" key="1">
    <source>
        <dbReference type="EMBL" id="PXW99948.1"/>
    </source>
</evidence>
<reference evidence="1 2" key="2">
    <citation type="submission" date="2018-06" db="EMBL/GenBank/DDBJ databases">
        <title>Sequencing of bacterial isolates from soil warming experiment in Harvard Forest, Massachusetts, USA.</title>
        <authorList>
            <person name="Deangelis K.PhD."/>
        </authorList>
    </citation>
    <scope>NUCLEOTIDE SEQUENCE [LARGE SCALE GENOMIC DNA]</scope>
    <source>
        <strain evidence="1 2">GAS496</strain>
    </source>
</reference>
<proteinExistence type="predicted"/>
<comment type="caution">
    <text evidence="1">The sequence shown here is derived from an EMBL/GenBank/DDBJ whole genome shotgun (WGS) entry which is preliminary data.</text>
</comment>
<dbReference type="AlphaFoldDB" id="A0A318HEF2"/>
<name>A0A318HEF2_9MYCO</name>
<dbReference type="Gene3D" id="3.30.530.20">
    <property type="match status" value="1"/>
</dbReference>
<dbReference type="Pfam" id="PF10604">
    <property type="entry name" value="Polyketide_cyc2"/>
    <property type="match status" value="1"/>
</dbReference>
<dbReference type="SUPFAM" id="SSF55961">
    <property type="entry name" value="Bet v1-like"/>
    <property type="match status" value="1"/>
</dbReference>
<dbReference type="Proteomes" id="UP000247781">
    <property type="component" value="Unassembled WGS sequence"/>
</dbReference>
<dbReference type="InterPro" id="IPR019587">
    <property type="entry name" value="Polyketide_cyclase/dehydratase"/>
</dbReference>
<gene>
    <name evidence="1" type="ORF">C8E89_13726</name>
</gene>
<dbReference type="OrthoDB" id="6624781at2"/>
<keyword evidence="2" id="KW-1185">Reference proteome</keyword>
<reference evidence="2" key="1">
    <citation type="submission" date="2018-05" db="EMBL/GenBank/DDBJ databases">
        <authorList>
            <person name="Deangelis K."/>
            <person name="Huntemann M."/>
            <person name="Clum A."/>
            <person name="Pillay M."/>
            <person name="Palaniappan K."/>
            <person name="Varghese N."/>
            <person name="Mikhailova N."/>
            <person name="Stamatis D."/>
            <person name="Reddy T."/>
            <person name="Daum C."/>
            <person name="Shapiro N."/>
            <person name="Ivanova N."/>
            <person name="Kyrpides N."/>
            <person name="Woyke T."/>
        </authorList>
    </citation>
    <scope>NUCLEOTIDE SEQUENCE [LARGE SCALE GENOMIC DNA]</scope>
    <source>
        <strain evidence="2">GAS496</strain>
    </source>
</reference>
<protein>
    <submittedName>
        <fullName evidence="1">Polyketide cyclase/dehydrase/lipid transport protein</fullName>
    </submittedName>
</protein>
<dbReference type="EMBL" id="QJJU01000037">
    <property type="protein sequence ID" value="PXW99948.1"/>
    <property type="molecule type" value="Genomic_DNA"/>
</dbReference>
<dbReference type="InterPro" id="IPR023393">
    <property type="entry name" value="START-like_dom_sf"/>
</dbReference>
<sequence>MTSATAERYVVTRTVAATPAEIFAVLADPTRHKDTEPGDWVRDAIDTDRITGTGQMFAVNMFLEQAGGHYVMHNLVTEFEKDRTIAWLPGQLDDAGKHGPGGWWWRYDLTPNGPGTDVTVTYDWSGTSQEFRDTIGVPVFGEDFIEESLATLDHTVTRR</sequence>
<dbReference type="RefSeq" id="WP_110319898.1">
    <property type="nucleotide sequence ID" value="NZ_QJJU01000037.1"/>
</dbReference>
<accession>A0A318HEF2</accession>